<organism evidence="3 4">
    <name type="scientific">Paramormyrops kingsleyae</name>
    <dbReference type="NCBI Taxonomy" id="1676925"/>
    <lineage>
        <taxon>Eukaryota</taxon>
        <taxon>Metazoa</taxon>
        <taxon>Chordata</taxon>
        <taxon>Craniata</taxon>
        <taxon>Vertebrata</taxon>
        <taxon>Euteleostomi</taxon>
        <taxon>Actinopterygii</taxon>
        <taxon>Neopterygii</taxon>
        <taxon>Teleostei</taxon>
        <taxon>Osteoglossocephala</taxon>
        <taxon>Osteoglossomorpha</taxon>
        <taxon>Osteoglossiformes</taxon>
        <taxon>Mormyridae</taxon>
        <taxon>Paramormyrops</taxon>
    </lineage>
</organism>
<dbReference type="Gene3D" id="2.40.50.90">
    <property type="match status" value="5"/>
</dbReference>
<dbReference type="PANTHER" id="PTHR22948">
    <property type="entry name" value="TUDOR DOMAIN CONTAINING PROTEIN"/>
    <property type="match status" value="1"/>
</dbReference>
<dbReference type="InterPro" id="IPR050621">
    <property type="entry name" value="Tudor_domain_containing"/>
</dbReference>
<dbReference type="InterPro" id="IPR035437">
    <property type="entry name" value="SNase_OB-fold_sf"/>
</dbReference>
<dbReference type="SMART" id="SM00333">
    <property type="entry name" value="TUDOR"/>
    <property type="match status" value="8"/>
</dbReference>
<accession>A0A3B3SYE7</accession>
<proteinExistence type="predicted"/>
<dbReference type="FunFam" id="2.30.30.140:FF:000018">
    <property type="entry name" value="Serine/threonine-protein kinase 31"/>
    <property type="match status" value="1"/>
</dbReference>
<dbReference type="InterPro" id="IPR047457">
    <property type="entry name" value="Tudor_TDRD15_rpt7"/>
</dbReference>
<dbReference type="Pfam" id="PF00567">
    <property type="entry name" value="TUDOR"/>
    <property type="match status" value="8"/>
</dbReference>
<feature type="domain" description="Tudor" evidence="2">
    <location>
        <begin position="534"/>
        <end position="592"/>
    </location>
</feature>
<feature type="domain" description="Tudor" evidence="2">
    <location>
        <begin position="1609"/>
        <end position="1667"/>
    </location>
</feature>
<keyword evidence="4" id="KW-1185">Reference proteome</keyword>
<feature type="region of interest" description="Disordered" evidence="1">
    <location>
        <begin position="1199"/>
        <end position="1234"/>
    </location>
</feature>
<feature type="domain" description="Tudor" evidence="2">
    <location>
        <begin position="802"/>
        <end position="861"/>
    </location>
</feature>
<dbReference type="Ensembl" id="ENSPKIT00000016604.1">
    <property type="protein sequence ID" value="ENSPKIP00000035669.1"/>
    <property type="gene ID" value="ENSPKIG00000014531.1"/>
</dbReference>
<dbReference type="SUPFAM" id="SSF63748">
    <property type="entry name" value="Tudor/PWWP/MBT"/>
    <property type="match status" value="8"/>
</dbReference>
<protein>
    <submittedName>
        <fullName evidence="3">Tudor domain containing 15</fullName>
    </submittedName>
</protein>
<dbReference type="PANTHER" id="PTHR22948:SF7">
    <property type="entry name" value="TUDOR DOMAIN-CONTAINING PROTEIN 15"/>
    <property type="match status" value="1"/>
</dbReference>
<evidence type="ECO:0000259" key="2">
    <source>
        <dbReference type="PROSITE" id="PS50304"/>
    </source>
</evidence>
<feature type="domain" description="Tudor" evidence="2">
    <location>
        <begin position="310"/>
        <end position="368"/>
    </location>
</feature>
<evidence type="ECO:0000313" key="4">
    <source>
        <dbReference type="Proteomes" id="UP000261540"/>
    </source>
</evidence>
<reference evidence="3" key="2">
    <citation type="submission" date="2025-09" db="UniProtKB">
        <authorList>
            <consortium name="Ensembl"/>
        </authorList>
    </citation>
    <scope>IDENTIFICATION</scope>
</reference>
<feature type="region of interest" description="Disordered" evidence="1">
    <location>
        <begin position="684"/>
        <end position="708"/>
    </location>
</feature>
<feature type="domain" description="Tudor" evidence="2">
    <location>
        <begin position="73"/>
        <end position="131"/>
    </location>
</feature>
<dbReference type="STRING" id="1676925.ENSPKIP00000035669"/>
<dbReference type="CDD" id="cd20442">
    <property type="entry name" value="Tudor_TDRD15_rpt7"/>
    <property type="match status" value="1"/>
</dbReference>
<name>A0A3B3SYE7_9TELE</name>
<dbReference type="GeneTree" id="ENSGT00940000162581"/>
<dbReference type="Proteomes" id="UP000261540">
    <property type="component" value="Unplaced"/>
</dbReference>
<feature type="domain" description="Tudor" evidence="2">
    <location>
        <begin position="1319"/>
        <end position="1377"/>
    </location>
</feature>
<evidence type="ECO:0000313" key="3">
    <source>
        <dbReference type="Ensembl" id="ENSPKIP00000035669.1"/>
    </source>
</evidence>
<dbReference type="InterPro" id="IPR002999">
    <property type="entry name" value="Tudor"/>
</dbReference>
<feature type="compositionally biased region" description="Polar residues" evidence="1">
    <location>
        <begin position="1201"/>
        <end position="1215"/>
    </location>
</feature>
<dbReference type="Gene3D" id="2.30.30.140">
    <property type="match status" value="7"/>
</dbReference>
<feature type="domain" description="Tudor" evidence="2">
    <location>
        <begin position="1013"/>
        <end position="1072"/>
    </location>
</feature>
<dbReference type="PROSITE" id="PS50304">
    <property type="entry name" value="TUDOR"/>
    <property type="match status" value="7"/>
</dbReference>
<sequence>MLSNIGPGAQRPQGDSNPPTFHELGTVDLLLTHVDCSPVETLVQFQGQYLTICELDYDILQKDVQSTEKTKAWLDIGELCLVKDIVSSRWYRGQVRCKQNDLFEVFLLDYGNVLAVSSECLASASEELFVLPPKIVCGFFANILPLGEHWNVLASKYFCSLIGTEIKGHIQALLSHKVMILEVVDVNMDLFRLNLGRHVDVETFFFLIGILTEVPVRQRCGCAEILLTEKPNSHKFLRMPSSIQEIENLMLFFGPQLTVGKKEKIRVTAAINTNTFYCQLESMVTDLKEMSEKLSTFCESKSKGLCDNAVGNLGLLCAVNGKDDKWYRGVVQLLPVNSQVRVLFVDYGFCESVGVERICQLPPSFLSIPIMAFHCTLSCLSQTDENVLKEQLEHIKRGLLGAVLDIQVDSFDTDENLYSVTLDSVKADAENGELQKNDSCLSRLVRNSDFCKMGKTYSVVKHTNENKGMEYSEDVDSLKDIKDNSIFRGFVEYVLNPSDFWLRTEERNCRFEDMLQNMAKYFSDLKLHEGILENPVPGTLCCAMYEKDMQYYRAVVREIIENGAEVFFIDFGNTERVPYMFIKKLPPEFAGEPKFAINCSLAYVVSVEDVWTTQAASYFRQAVCNRALLVHVVQKKNDRLDVELYEKEANESINMVMARAKMAVFWKSKAKKLGLLQSGKFAKYQGPNKTSPAKGKGDKNRNSSSKSIDLRYQNKETRVEKIALATKESMQNIMVRQIPKAEGSAKKVSFKEQILKVGTELSVRCCHFNSSSDFWCQPQSKLKNLDKLMAKIQSYYQENADAFQLHEACCVAQHQEDGKWYRGHILRTQYNEFDVLLVDFGLTIRQKAHNLRAIKPEFLELEMQAFRCSVYPLLEPAGEHDVWSTDADKELKTFVQSGSLNLKCTVHSMMVVNGLLFSVVDIHTSLQSATKLLVEKGLAKPVHYPKLFPSVDLSSYVFSMFDIKIGGSETVYVTHVCSPWQLFFQLDRNGNMLEDLMEEVTKQSNEIPSETSGSDPVKLCLAKYIMDDKWYRGLAFPVQSNQHLNVLFVDYGNMHIVEKRNVRPIPRHATDLVFIPMQALRCSLSRVPKGEALAEVNTWLEKAALNKLLKATFVEREDDGTLICELFDGNLHLNEKVRELMVTDKQKEETLIKKDIIHSEKPHVGIEQPKARSNVKKSLKVNLDKTAASCNSKHLLDKVKSQQNPPVTKASTLHMSNHKVKRDSSAPLNKTDSSAIETHQYKAVSRPLRHKSCNFKLPKLSQLPETKIKPGFREVGYISHVSTTTFYIQMENEEKTILRLAEDLNSSLFREQTELITGNVNIGDLIAAEYKKDGALYRAVVKDVTENQMRVEFIDYGNTAVVQKKSVFRLSSTFLLHPRLSIPCSSKQPLSFGKETITVSGKPLMVEFVKRCGLWWMVNLEILEEGILPAQTLSLQKCKDEEEVFCDLSGEEKQPGDECAAAEDEQIRHPCRDAQGVKIPTVTCDNVIRKNLTRTESKKNTLVNCAVVRSKRRQLIMSSKHRALMHLCKIKRSVKCISQGVSDTSDNKNATIPPDPKIIPGQIEEGTLLSVLENGDFYIRLHQNSRDFTSLCHLLQKEAFRCSLAPVIGAREGLECLAKSTKTNQWYRAVVQKTYQGNCSVFLLDHGISEVVSVQEIRELSEELRQIPVQAILCRWNVPVKATEGADEDLKEQLKGMIKRDIKIMFVSYSADSKLWTVEIMINEIYHRKQHSSVKKSLEDRGQILPKELSMKEENTKETHQAPRLSLAPVKTDVGYLGLAAAVATPCGFHIILNDLLLTMSMVSAAIDDLPDDLVSLPESFLIPGACCLVRSETKKKWCRSEIVHTDSKSVVVNLVDYGHCAVVPYVHRHDIKWLPEKLTVIPKVIHPCVLRAVKPSGKDHWSDEAVVYFQELMSEGSLMIYFRQFVSETQWEVDILSQGVNVAKALVNSGHATYIDSLLSLRVLEEPVTTGASLEKINTMGVDKTLELNPEDTFFHKNTLECHQQLQDVGTVSQHDVDLTTVETENQTFVEERQDQVGTDEDCSHQRTERFASFGASQEVRKCVQM</sequence>
<reference evidence="3" key="1">
    <citation type="submission" date="2025-08" db="UniProtKB">
        <authorList>
            <consortium name="Ensembl"/>
        </authorList>
    </citation>
    <scope>IDENTIFICATION</scope>
</reference>
<evidence type="ECO:0000256" key="1">
    <source>
        <dbReference type="SAM" id="MobiDB-lite"/>
    </source>
</evidence>
<dbReference type="CTD" id="100129278"/>